<proteinExistence type="inferred from homology"/>
<comment type="caution">
    <text evidence="6">The sequence shown here is derived from an EMBL/GenBank/DDBJ whole genome shotgun (WGS) entry which is preliminary data.</text>
</comment>
<keyword evidence="2" id="KW-0677">Repeat</keyword>
<accession>A0A016T6G5</accession>
<dbReference type="GO" id="GO:0000502">
    <property type="term" value="C:proteasome complex"/>
    <property type="evidence" value="ECO:0007669"/>
    <property type="project" value="UniProtKB-KW"/>
</dbReference>
<dbReference type="PROSITE" id="PS50082">
    <property type="entry name" value="WD_REPEATS_2"/>
    <property type="match status" value="1"/>
</dbReference>
<evidence type="ECO:0000313" key="7">
    <source>
        <dbReference type="Proteomes" id="UP000024635"/>
    </source>
</evidence>
<dbReference type="STRING" id="53326.A0A016T6G5"/>
<sequence length="384" mass="42762">MEVDEMQPENEVIKENAALVQPDWDLALKEMPRPQFFVGVRKHGEKSVFANVEKEGDDYICADSSFRISVQQSCNSLLFESSTINTTFLSPVSEIRDLHESAIQSIDISSSGNLIVSSDTSGSLIVSNVMNGSLLRDLKGHIMDVYKCRFFPSGLVVLSAGMDMSVKVWSVETGQCPRTFKGHTMAATDLAIIGVGREVLSCSNDGTIIKWLCADGSEQERWRPEAGPCNAMSIDRKSELFAVACEGKKCVVYSVEGPTKATIATDNVPTAVCIDHELDNIVYIGDEEGMVSVYDTKLKSYIYRLRTNRGAVMKMMTRDEGLFVAFKDGSMCCYLRQCPPQSNISCPLYEFTGSDCDPIYDFCFNMKHLFTASRDRMVRKYRIP</sequence>
<dbReference type="EMBL" id="JARK01001469">
    <property type="protein sequence ID" value="EYB98231.1"/>
    <property type="molecule type" value="Genomic_DNA"/>
</dbReference>
<feature type="repeat" description="WD" evidence="5">
    <location>
        <begin position="138"/>
        <end position="179"/>
    </location>
</feature>
<evidence type="ECO:0000256" key="1">
    <source>
        <dbReference type="ARBA" id="ARBA00022574"/>
    </source>
</evidence>
<comment type="similarity">
    <text evidence="4">Belongs to the WD repeat PAAF1/RPN14 family.</text>
</comment>
<dbReference type="Gene3D" id="2.130.10.10">
    <property type="entry name" value="YVTN repeat-like/Quinoprotein amine dehydrogenase"/>
    <property type="match status" value="2"/>
</dbReference>
<dbReference type="InterPro" id="IPR051179">
    <property type="entry name" value="WD_repeat_multifunction"/>
</dbReference>
<keyword evidence="3" id="KW-0647">Proteasome</keyword>
<dbReference type="SUPFAM" id="SSF50978">
    <property type="entry name" value="WD40 repeat-like"/>
    <property type="match status" value="1"/>
</dbReference>
<dbReference type="AlphaFoldDB" id="A0A016T6G5"/>
<gene>
    <name evidence="6" type="primary">Acey_s0133.g1785</name>
    <name evidence="6" type="synonym">Acey-Y39G10AR.9</name>
    <name evidence="6" type="ORF">Y032_0133g1785</name>
</gene>
<evidence type="ECO:0000256" key="5">
    <source>
        <dbReference type="PROSITE-ProRule" id="PRU00221"/>
    </source>
</evidence>
<organism evidence="6 7">
    <name type="scientific">Ancylostoma ceylanicum</name>
    <dbReference type="NCBI Taxonomy" id="53326"/>
    <lineage>
        <taxon>Eukaryota</taxon>
        <taxon>Metazoa</taxon>
        <taxon>Ecdysozoa</taxon>
        <taxon>Nematoda</taxon>
        <taxon>Chromadorea</taxon>
        <taxon>Rhabditida</taxon>
        <taxon>Rhabditina</taxon>
        <taxon>Rhabditomorpha</taxon>
        <taxon>Strongyloidea</taxon>
        <taxon>Ancylostomatidae</taxon>
        <taxon>Ancylostomatinae</taxon>
        <taxon>Ancylostoma</taxon>
    </lineage>
</organism>
<evidence type="ECO:0000256" key="3">
    <source>
        <dbReference type="ARBA" id="ARBA00022942"/>
    </source>
</evidence>
<keyword evidence="7" id="KW-1185">Reference proteome</keyword>
<dbReference type="PANTHER" id="PTHR19857">
    <property type="entry name" value="MITOCHONDRIAL DIVISION PROTEIN 1-RELATED"/>
    <property type="match status" value="1"/>
</dbReference>
<protein>
    <submittedName>
        <fullName evidence="6">Uncharacterized protein</fullName>
    </submittedName>
</protein>
<dbReference type="Proteomes" id="UP000024635">
    <property type="component" value="Unassembled WGS sequence"/>
</dbReference>
<evidence type="ECO:0000313" key="6">
    <source>
        <dbReference type="EMBL" id="EYB98231.1"/>
    </source>
</evidence>
<dbReference type="PROSITE" id="PS50294">
    <property type="entry name" value="WD_REPEATS_REGION"/>
    <property type="match status" value="1"/>
</dbReference>
<evidence type="ECO:0000256" key="4">
    <source>
        <dbReference type="ARBA" id="ARBA00038321"/>
    </source>
</evidence>
<dbReference type="InterPro" id="IPR036322">
    <property type="entry name" value="WD40_repeat_dom_sf"/>
</dbReference>
<dbReference type="SMART" id="SM00320">
    <property type="entry name" value="WD40"/>
    <property type="match status" value="6"/>
</dbReference>
<dbReference type="OrthoDB" id="8020218at2759"/>
<dbReference type="InterPro" id="IPR001680">
    <property type="entry name" value="WD40_rpt"/>
</dbReference>
<dbReference type="Pfam" id="PF00400">
    <property type="entry name" value="WD40"/>
    <property type="match status" value="2"/>
</dbReference>
<reference evidence="7" key="1">
    <citation type="journal article" date="2015" name="Nat. Genet.">
        <title>The genome and transcriptome of the zoonotic hookworm Ancylostoma ceylanicum identify infection-specific gene families.</title>
        <authorList>
            <person name="Schwarz E.M."/>
            <person name="Hu Y."/>
            <person name="Antoshechkin I."/>
            <person name="Miller M.M."/>
            <person name="Sternberg P.W."/>
            <person name="Aroian R.V."/>
        </authorList>
    </citation>
    <scope>NUCLEOTIDE SEQUENCE</scope>
    <source>
        <strain evidence="7">HY135</strain>
    </source>
</reference>
<keyword evidence="1 5" id="KW-0853">WD repeat</keyword>
<dbReference type="InterPro" id="IPR015943">
    <property type="entry name" value="WD40/YVTN_repeat-like_dom_sf"/>
</dbReference>
<evidence type="ECO:0000256" key="2">
    <source>
        <dbReference type="ARBA" id="ARBA00022737"/>
    </source>
</evidence>
<dbReference type="PANTHER" id="PTHR19857:SF19">
    <property type="entry name" value="26S PROTEASOME REGULATORY SUBUNIT RPN14"/>
    <property type="match status" value="1"/>
</dbReference>
<name>A0A016T6G5_9BILA</name>